<dbReference type="PROSITE" id="PS01361">
    <property type="entry name" value="ZF_DOF_1"/>
    <property type="match status" value="1"/>
</dbReference>
<feature type="compositionally biased region" description="Polar residues" evidence="9">
    <location>
        <begin position="379"/>
        <end position="388"/>
    </location>
</feature>
<keyword evidence="12" id="KW-1185">Reference proteome</keyword>
<feature type="region of interest" description="Disordered" evidence="9">
    <location>
        <begin position="285"/>
        <end position="311"/>
    </location>
</feature>
<evidence type="ECO:0000256" key="9">
    <source>
        <dbReference type="SAM" id="MobiDB-lite"/>
    </source>
</evidence>
<organism evidence="11 12">
    <name type="scientific">Iris pallida</name>
    <name type="common">Sweet iris</name>
    <dbReference type="NCBI Taxonomy" id="29817"/>
    <lineage>
        <taxon>Eukaryota</taxon>
        <taxon>Viridiplantae</taxon>
        <taxon>Streptophyta</taxon>
        <taxon>Embryophyta</taxon>
        <taxon>Tracheophyta</taxon>
        <taxon>Spermatophyta</taxon>
        <taxon>Magnoliopsida</taxon>
        <taxon>Liliopsida</taxon>
        <taxon>Asparagales</taxon>
        <taxon>Iridaceae</taxon>
        <taxon>Iridoideae</taxon>
        <taxon>Irideae</taxon>
        <taxon>Iris</taxon>
    </lineage>
</organism>
<evidence type="ECO:0000313" key="11">
    <source>
        <dbReference type="EMBL" id="KAJ6806377.1"/>
    </source>
</evidence>
<dbReference type="AlphaFoldDB" id="A0AAX6EQ94"/>
<dbReference type="GO" id="GO:0008270">
    <property type="term" value="F:zinc ion binding"/>
    <property type="evidence" value="ECO:0007669"/>
    <property type="project" value="UniProtKB-KW"/>
</dbReference>
<feature type="compositionally biased region" description="Polar residues" evidence="9">
    <location>
        <begin position="160"/>
        <end position="170"/>
    </location>
</feature>
<dbReference type="PANTHER" id="PTHR31089">
    <property type="entry name" value="CYCLIC DOF FACTOR 2"/>
    <property type="match status" value="1"/>
</dbReference>
<dbReference type="InterPro" id="IPR045174">
    <property type="entry name" value="Dof"/>
</dbReference>
<evidence type="ECO:0000256" key="7">
    <source>
        <dbReference type="ARBA" id="ARBA00023242"/>
    </source>
</evidence>
<evidence type="ECO:0000256" key="3">
    <source>
        <dbReference type="ARBA" id="ARBA00022833"/>
    </source>
</evidence>
<dbReference type="PANTHER" id="PTHR31089:SF1">
    <property type="entry name" value="CYCLIC DOF FACTOR 3"/>
    <property type="match status" value="1"/>
</dbReference>
<evidence type="ECO:0000256" key="5">
    <source>
        <dbReference type="ARBA" id="ARBA00023125"/>
    </source>
</evidence>
<evidence type="ECO:0000256" key="1">
    <source>
        <dbReference type="ARBA" id="ARBA00022723"/>
    </source>
</evidence>
<proteinExistence type="predicted"/>
<reference evidence="11" key="2">
    <citation type="submission" date="2023-04" db="EMBL/GenBank/DDBJ databases">
        <authorList>
            <person name="Bruccoleri R.E."/>
            <person name="Oakeley E.J."/>
            <person name="Faust A.-M."/>
            <person name="Dessus-Babus S."/>
            <person name="Altorfer M."/>
            <person name="Burckhardt D."/>
            <person name="Oertli M."/>
            <person name="Naumann U."/>
            <person name="Petersen F."/>
            <person name="Wong J."/>
        </authorList>
    </citation>
    <scope>NUCLEOTIDE SEQUENCE</scope>
    <source>
        <strain evidence="11">GSM-AAB239-AS_SAM_17_03QT</strain>
        <tissue evidence="11">Leaf</tissue>
    </source>
</reference>
<accession>A0AAX6EQ94</accession>
<evidence type="ECO:0000256" key="6">
    <source>
        <dbReference type="ARBA" id="ARBA00023163"/>
    </source>
</evidence>
<feature type="region of interest" description="Disordered" evidence="9">
    <location>
        <begin position="146"/>
        <end position="173"/>
    </location>
</feature>
<comment type="subcellular location">
    <subcellularLocation>
        <location evidence="8">Nucleus</location>
    </subcellularLocation>
</comment>
<keyword evidence="4" id="KW-0805">Transcription regulation</keyword>
<feature type="region of interest" description="Disordered" evidence="9">
    <location>
        <begin position="88"/>
        <end position="109"/>
    </location>
</feature>
<keyword evidence="5 8" id="KW-0238">DNA-binding</keyword>
<comment type="caution">
    <text evidence="11">The sequence shown here is derived from an EMBL/GenBank/DDBJ whole genome shotgun (WGS) entry which is preliminary data.</text>
</comment>
<dbReference type="GO" id="GO:0003677">
    <property type="term" value="F:DNA binding"/>
    <property type="evidence" value="ECO:0007669"/>
    <property type="project" value="UniProtKB-UniRule"/>
</dbReference>
<evidence type="ECO:0000313" key="12">
    <source>
        <dbReference type="Proteomes" id="UP001140949"/>
    </source>
</evidence>
<gene>
    <name evidence="11" type="ORF">M6B38_174200</name>
</gene>
<name>A0AAX6EQ94_IRIPA</name>
<feature type="compositionally biased region" description="Basic residues" evidence="9">
    <location>
        <begin position="89"/>
        <end position="98"/>
    </location>
</feature>
<dbReference type="EMBL" id="JANAVB010034617">
    <property type="protein sequence ID" value="KAJ6806377.1"/>
    <property type="molecule type" value="Genomic_DNA"/>
</dbReference>
<feature type="domain" description="Dof-type" evidence="10">
    <location>
        <begin position="41"/>
        <end position="95"/>
    </location>
</feature>
<evidence type="ECO:0000256" key="8">
    <source>
        <dbReference type="PROSITE-ProRule" id="PRU00071"/>
    </source>
</evidence>
<evidence type="ECO:0000256" key="4">
    <source>
        <dbReference type="ARBA" id="ARBA00023015"/>
    </source>
</evidence>
<keyword evidence="1" id="KW-0479">Metal-binding</keyword>
<dbReference type="GO" id="GO:0005634">
    <property type="term" value="C:nucleus"/>
    <property type="evidence" value="ECO:0007669"/>
    <property type="project" value="UniProtKB-SubCell"/>
</dbReference>
<evidence type="ECO:0000259" key="10">
    <source>
        <dbReference type="PROSITE" id="PS50884"/>
    </source>
</evidence>
<keyword evidence="6" id="KW-0804">Transcription</keyword>
<evidence type="ECO:0000256" key="2">
    <source>
        <dbReference type="ARBA" id="ARBA00022771"/>
    </source>
</evidence>
<dbReference type="Proteomes" id="UP001140949">
    <property type="component" value="Unassembled WGS sequence"/>
</dbReference>
<feature type="compositionally biased region" description="Basic and acidic residues" evidence="9">
    <location>
        <begin position="298"/>
        <end position="311"/>
    </location>
</feature>
<feature type="region of interest" description="Disordered" evidence="9">
    <location>
        <begin position="355"/>
        <end position="388"/>
    </location>
</feature>
<protein>
    <submittedName>
        <fullName evidence="11">Cyclic dof factor 2-like</fullName>
    </submittedName>
</protein>
<keyword evidence="2 8" id="KW-0863">Zinc-finger</keyword>
<dbReference type="InterPro" id="IPR003851">
    <property type="entry name" value="Znf_Dof"/>
</dbReference>
<reference evidence="11" key="1">
    <citation type="journal article" date="2023" name="GigaByte">
        <title>Genome assembly of the bearded iris, Iris pallida Lam.</title>
        <authorList>
            <person name="Bruccoleri R.E."/>
            <person name="Oakeley E.J."/>
            <person name="Faust A.M.E."/>
            <person name="Altorfer M."/>
            <person name="Dessus-Babus S."/>
            <person name="Burckhardt D."/>
            <person name="Oertli M."/>
            <person name="Naumann U."/>
            <person name="Petersen F."/>
            <person name="Wong J."/>
        </authorList>
    </citation>
    <scope>NUCLEOTIDE SEQUENCE</scope>
    <source>
        <strain evidence="11">GSM-AAB239-AS_SAM_17_03QT</strain>
    </source>
</reference>
<keyword evidence="7 8" id="KW-0539">Nucleus</keyword>
<keyword evidence="3" id="KW-0862">Zinc</keyword>
<dbReference type="Pfam" id="PF02701">
    <property type="entry name" value="Zn_ribbon_Dof"/>
    <property type="match status" value="1"/>
</dbReference>
<dbReference type="PROSITE" id="PS50884">
    <property type="entry name" value="ZF_DOF_2"/>
    <property type="match status" value="1"/>
</dbReference>
<sequence>MTTKDPREVTRCQQILNQGTIKSEADTSSQEKVLKKPDKLLPCPRCNSMDTKFCYFNNYNVNQPRYFCRNCQRYWTAGGMMRNVPVGAGRRKSKHSGHRQALPCGLSAPMRPLNGNGAVLNFGPEAPECESMSSVLNLGEKKKNAEMGSLASGNDEEPPCTSSTTPSNCVENDLPEKTLPKEQNGFQGCYNGLAPMHPLQYFPRPPWPYWGPGLNDVAAMAASHCSSENGIPSRVPWFPPSMFAPPAFCPPAIPFPFMPASYWPCMSGWPNGAWNVPWSGPTGDKVCSGNDSPVLGKHSRDGSLQEDEKSEKSLWIPKTLKIHDPEEAAKSSIWSTLGIKPDISLKRNGLFKAFQSDDESRDENSAPARILHANPAALSRSQTFQENT</sequence>
<dbReference type="GO" id="GO:0003700">
    <property type="term" value="F:DNA-binding transcription factor activity"/>
    <property type="evidence" value="ECO:0007669"/>
    <property type="project" value="InterPro"/>
</dbReference>